<dbReference type="EnsemblMetazoa" id="Aqu2.1.32792_001">
    <property type="protein sequence ID" value="Aqu2.1.32792_001"/>
    <property type="gene ID" value="Aqu2.1.32792"/>
</dbReference>
<organism evidence="1">
    <name type="scientific">Amphimedon queenslandica</name>
    <name type="common">Sponge</name>
    <dbReference type="NCBI Taxonomy" id="400682"/>
    <lineage>
        <taxon>Eukaryota</taxon>
        <taxon>Metazoa</taxon>
        <taxon>Porifera</taxon>
        <taxon>Demospongiae</taxon>
        <taxon>Heteroscleromorpha</taxon>
        <taxon>Haplosclerida</taxon>
        <taxon>Niphatidae</taxon>
        <taxon>Amphimedon</taxon>
    </lineage>
</organism>
<evidence type="ECO:0000313" key="1">
    <source>
        <dbReference type="EnsemblMetazoa" id="Aqu2.1.32792_001"/>
    </source>
</evidence>
<dbReference type="InParanoid" id="A0A1X7UZL6"/>
<accession>A0A1X7UZL6</accession>
<sequence length="74" mass="8028">MCAEECCLCYSNVSSGTLRAKRISINGNAAKVVMDVMNSLTLKFLGLKLSDRFNSQASFVTSVGVRQRVCSSCK</sequence>
<reference evidence="1" key="1">
    <citation type="submission" date="2017-05" db="UniProtKB">
        <authorList>
            <consortium name="EnsemblMetazoa"/>
        </authorList>
    </citation>
    <scope>IDENTIFICATION</scope>
</reference>
<protein>
    <submittedName>
        <fullName evidence="1">Uncharacterized protein</fullName>
    </submittedName>
</protein>
<name>A0A1X7UZL6_AMPQE</name>
<proteinExistence type="predicted"/>
<dbReference type="AlphaFoldDB" id="A0A1X7UZL6"/>